<keyword evidence="7" id="KW-0812">Transmembrane</keyword>
<keyword evidence="6" id="KW-0449">Lipoprotein</keyword>
<organism evidence="8 9">
    <name type="scientific">Amphritea opalescens</name>
    <dbReference type="NCBI Taxonomy" id="2490544"/>
    <lineage>
        <taxon>Bacteria</taxon>
        <taxon>Pseudomonadati</taxon>
        <taxon>Pseudomonadota</taxon>
        <taxon>Gammaproteobacteria</taxon>
        <taxon>Oceanospirillales</taxon>
        <taxon>Oceanospirillaceae</taxon>
        <taxon>Amphritea</taxon>
    </lineage>
</organism>
<dbReference type="EMBL" id="RQXW01000002">
    <property type="protein sequence ID" value="RTE67163.1"/>
    <property type="molecule type" value="Genomic_DNA"/>
</dbReference>
<keyword evidence="3 7" id="KW-0472">Membrane</keyword>
<evidence type="ECO:0000256" key="4">
    <source>
        <dbReference type="ARBA" id="ARBA00023139"/>
    </source>
</evidence>
<evidence type="ECO:0000256" key="5">
    <source>
        <dbReference type="ARBA" id="ARBA00023237"/>
    </source>
</evidence>
<evidence type="ECO:0008006" key="10">
    <source>
        <dbReference type="Google" id="ProtNLM"/>
    </source>
</evidence>
<reference evidence="8 9" key="1">
    <citation type="submission" date="2018-11" db="EMBL/GenBank/DDBJ databases">
        <title>The draft genome sequence of Amphritea opalescens ANRC-JH13T.</title>
        <authorList>
            <person name="Fang Z."/>
            <person name="Zhang Y."/>
            <person name="Han X."/>
        </authorList>
    </citation>
    <scope>NUCLEOTIDE SEQUENCE [LARGE SCALE GENOMIC DNA]</scope>
    <source>
        <strain evidence="8 9">ANRC-JH13</strain>
    </source>
</reference>
<keyword evidence="5" id="KW-0998">Cell outer membrane</keyword>
<dbReference type="Proteomes" id="UP000283087">
    <property type="component" value="Unassembled WGS sequence"/>
</dbReference>
<keyword evidence="4" id="KW-0564">Palmitate</keyword>
<accession>A0A430KUY6</accession>
<comment type="subcellular location">
    <subcellularLocation>
        <location evidence="1">Cell outer membrane</location>
        <topology evidence="1">Lipid-anchor</topology>
    </subcellularLocation>
</comment>
<evidence type="ECO:0000313" key="8">
    <source>
        <dbReference type="EMBL" id="RTE67163.1"/>
    </source>
</evidence>
<gene>
    <name evidence="8" type="ORF">EH243_02875</name>
</gene>
<proteinExistence type="predicted"/>
<evidence type="ECO:0000256" key="2">
    <source>
        <dbReference type="ARBA" id="ARBA00022729"/>
    </source>
</evidence>
<dbReference type="InterPro" id="IPR032831">
    <property type="entry name" value="LptM_cons"/>
</dbReference>
<comment type="caution">
    <text evidence="8">The sequence shown here is derived from an EMBL/GenBank/DDBJ whole genome shotgun (WGS) entry which is preliminary data.</text>
</comment>
<evidence type="ECO:0000256" key="6">
    <source>
        <dbReference type="ARBA" id="ARBA00023288"/>
    </source>
</evidence>
<dbReference type="Pfam" id="PF13627">
    <property type="entry name" value="LptM_cons"/>
    <property type="match status" value="1"/>
</dbReference>
<evidence type="ECO:0000313" key="9">
    <source>
        <dbReference type="Proteomes" id="UP000283087"/>
    </source>
</evidence>
<sequence length="54" mass="5754">MATALYNRAINLISGINAVKACWIAIFFSALLIAGCGQKGDLYLPDQAPTPTQQ</sequence>
<keyword evidence="2" id="KW-0732">Signal</keyword>
<evidence type="ECO:0000256" key="1">
    <source>
        <dbReference type="ARBA" id="ARBA00004459"/>
    </source>
</evidence>
<dbReference type="NCBIfam" id="NF047847">
    <property type="entry name" value="SS_mature_LptM"/>
    <property type="match status" value="1"/>
</dbReference>
<dbReference type="AlphaFoldDB" id="A0A430KUY6"/>
<evidence type="ECO:0000256" key="3">
    <source>
        <dbReference type="ARBA" id="ARBA00023136"/>
    </source>
</evidence>
<protein>
    <recommendedName>
        <fullName evidence="10">Lipopeptide</fullName>
    </recommendedName>
</protein>
<keyword evidence="9" id="KW-1185">Reference proteome</keyword>
<evidence type="ECO:0000256" key="7">
    <source>
        <dbReference type="SAM" id="Phobius"/>
    </source>
</evidence>
<name>A0A430KUY6_9GAMM</name>
<feature type="transmembrane region" description="Helical" evidence="7">
    <location>
        <begin position="12"/>
        <end position="34"/>
    </location>
</feature>
<dbReference type="GO" id="GO:0009279">
    <property type="term" value="C:cell outer membrane"/>
    <property type="evidence" value="ECO:0007669"/>
    <property type="project" value="UniProtKB-SubCell"/>
</dbReference>
<keyword evidence="7" id="KW-1133">Transmembrane helix</keyword>
<dbReference type="OrthoDB" id="8550022at2"/>